<keyword evidence="8 13" id="KW-1133">Transmembrane helix</keyword>
<dbReference type="Gene3D" id="3.30.710.10">
    <property type="entry name" value="Potassium Channel Kv1.1, Chain A"/>
    <property type="match status" value="1"/>
</dbReference>
<feature type="transmembrane region" description="Helical" evidence="13">
    <location>
        <begin position="196"/>
        <end position="214"/>
    </location>
</feature>
<dbReference type="InterPro" id="IPR000210">
    <property type="entry name" value="BTB/POZ_dom"/>
</dbReference>
<evidence type="ECO:0000256" key="1">
    <source>
        <dbReference type="ARBA" id="ARBA00004141"/>
    </source>
</evidence>
<dbReference type="InterPro" id="IPR011333">
    <property type="entry name" value="SKP1/BTB/POZ_sf"/>
</dbReference>
<gene>
    <name evidence="15" type="ORF">DEA37_0011055</name>
</gene>
<dbReference type="Pfam" id="PF02214">
    <property type="entry name" value="BTB_2"/>
    <property type="match status" value="1"/>
</dbReference>
<dbReference type="SUPFAM" id="SSF54695">
    <property type="entry name" value="POZ domain"/>
    <property type="match status" value="1"/>
</dbReference>
<keyword evidence="16" id="KW-1185">Reference proteome</keyword>
<evidence type="ECO:0000256" key="11">
    <source>
        <dbReference type="ARBA" id="ARBA00023303"/>
    </source>
</evidence>
<dbReference type="InterPro" id="IPR003975">
    <property type="entry name" value="K_chnl_volt-dep_Kv4"/>
</dbReference>
<dbReference type="GO" id="GO:0051260">
    <property type="term" value="P:protein homooligomerization"/>
    <property type="evidence" value="ECO:0007669"/>
    <property type="project" value="InterPro"/>
</dbReference>
<keyword evidence="5" id="KW-0631">Potassium channel</keyword>
<feature type="transmembrane region" description="Helical" evidence="13">
    <location>
        <begin position="267"/>
        <end position="289"/>
    </location>
</feature>
<dbReference type="PRINTS" id="PR01491">
    <property type="entry name" value="KVCHANNEL"/>
</dbReference>
<evidence type="ECO:0000256" key="2">
    <source>
        <dbReference type="ARBA" id="ARBA00022448"/>
    </source>
</evidence>
<comment type="caution">
    <text evidence="15">The sequence shown here is derived from an EMBL/GenBank/DDBJ whole genome shotgun (WGS) entry which is preliminary data.</text>
</comment>
<dbReference type="InterPro" id="IPR005821">
    <property type="entry name" value="Ion_trans_dom"/>
</dbReference>
<protein>
    <recommendedName>
        <fullName evidence="14">BTB domain-containing protein</fullName>
    </recommendedName>
</protein>
<dbReference type="SUPFAM" id="SSF81324">
    <property type="entry name" value="Voltage-gated potassium channels"/>
    <property type="match status" value="1"/>
</dbReference>
<keyword evidence="6" id="KW-0851">Voltage-gated channel</keyword>
<keyword evidence="7" id="KW-0630">Potassium</keyword>
<dbReference type="InterPro" id="IPR028325">
    <property type="entry name" value="VG_K_chnl"/>
</dbReference>
<evidence type="ECO:0000313" key="16">
    <source>
        <dbReference type="Proteomes" id="UP000324629"/>
    </source>
</evidence>
<evidence type="ECO:0000256" key="10">
    <source>
        <dbReference type="ARBA" id="ARBA00023136"/>
    </source>
</evidence>
<comment type="subcellular location">
    <subcellularLocation>
        <location evidence="1">Membrane</location>
        <topology evidence="1">Multi-pass membrane protein</topology>
    </subcellularLocation>
</comment>
<dbReference type="Gene3D" id="1.20.120.350">
    <property type="entry name" value="Voltage-gated potassium channels. Chain C"/>
    <property type="match status" value="1"/>
</dbReference>
<dbReference type="EMBL" id="QNGE01000603">
    <property type="protein sequence ID" value="KAA3679880.1"/>
    <property type="molecule type" value="Genomic_DNA"/>
</dbReference>
<accession>A0A5J4NXH2</accession>
<dbReference type="PANTHER" id="PTHR11537">
    <property type="entry name" value="VOLTAGE-GATED POTASSIUM CHANNEL"/>
    <property type="match status" value="1"/>
</dbReference>
<keyword evidence="10 13" id="KW-0472">Membrane</keyword>
<dbReference type="GO" id="GO:0001508">
    <property type="term" value="P:action potential"/>
    <property type="evidence" value="ECO:0007669"/>
    <property type="project" value="TreeGrafter"/>
</dbReference>
<keyword evidence="3" id="KW-0633">Potassium transport</keyword>
<dbReference type="Proteomes" id="UP000324629">
    <property type="component" value="Unassembled WGS sequence"/>
</dbReference>
<organism evidence="15 16">
    <name type="scientific">Paragonimus westermani</name>
    <dbReference type="NCBI Taxonomy" id="34504"/>
    <lineage>
        <taxon>Eukaryota</taxon>
        <taxon>Metazoa</taxon>
        <taxon>Spiralia</taxon>
        <taxon>Lophotrochozoa</taxon>
        <taxon>Platyhelminthes</taxon>
        <taxon>Trematoda</taxon>
        <taxon>Digenea</taxon>
        <taxon>Plagiorchiida</taxon>
        <taxon>Troglotremata</taxon>
        <taxon>Troglotrematidae</taxon>
        <taxon>Paragonimus</taxon>
    </lineage>
</organism>
<dbReference type="Pfam" id="PF00520">
    <property type="entry name" value="Ion_trans"/>
    <property type="match status" value="1"/>
</dbReference>
<evidence type="ECO:0000256" key="6">
    <source>
        <dbReference type="ARBA" id="ARBA00022882"/>
    </source>
</evidence>
<evidence type="ECO:0000256" key="4">
    <source>
        <dbReference type="ARBA" id="ARBA00022692"/>
    </source>
</evidence>
<evidence type="ECO:0000259" key="14">
    <source>
        <dbReference type="SMART" id="SM00225"/>
    </source>
</evidence>
<feature type="non-terminal residue" evidence="15">
    <location>
        <position position="1"/>
    </location>
</feature>
<feature type="transmembrane region" description="Helical" evidence="13">
    <location>
        <begin position="334"/>
        <end position="355"/>
    </location>
</feature>
<dbReference type="GO" id="GO:0005249">
    <property type="term" value="F:voltage-gated potassium channel activity"/>
    <property type="evidence" value="ECO:0007669"/>
    <property type="project" value="InterPro"/>
</dbReference>
<evidence type="ECO:0000313" key="15">
    <source>
        <dbReference type="EMBL" id="KAA3679880.1"/>
    </source>
</evidence>
<dbReference type="SMART" id="SM00225">
    <property type="entry name" value="BTB"/>
    <property type="match status" value="1"/>
</dbReference>
<keyword evidence="9" id="KW-0406">Ion transport</keyword>
<evidence type="ECO:0000256" key="8">
    <source>
        <dbReference type="ARBA" id="ARBA00022989"/>
    </source>
</evidence>
<evidence type="ECO:0000256" key="3">
    <source>
        <dbReference type="ARBA" id="ARBA00022538"/>
    </source>
</evidence>
<evidence type="ECO:0000256" key="12">
    <source>
        <dbReference type="SAM" id="MobiDB-lite"/>
    </source>
</evidence>
<sequence>EETDQQLCSMDNSEYDPSWLPLRQTCALGLAPLLADNKALEKLTKWQFKISSKLVINVSGVHFELNTTSLRQHPTTLLGSSEKEYFYDEENQEYFFDRDPELFRFIMNYYQTGKLHFPKNICATAFEEELRFFGILPDHMYDCCYEEFLDQNREAKERMQDRVLPVRMLEKARVPRAREKMRVIFDDPDYNDAAQVVYYTTGFFIIVSVLSNMMETIICTSPQEFDHPKTYGERYHNVFFCVDTACVIIFTIEYIARLYAAQSRLQYMRSIMALIDLVAIVPYYIALFASADKNFSGSLVTLRVFRVFRIFKFSRHSQGLRILGCTLKSCARELGFLLFSLTLVVIIFATVIYYIEKFDSESRFYSIPASSWYTIVTMTTLGYGDMVPSTVLGKIVGSICSLCGVLVIALPVPVIVSNFSRIYQQNQRADGRALRRRVQLTNLLREHNERIRRLTIRNSTISNPSASGGNSPKVDQMHPESDLL</sequence>
<dbReference type="Gene3D" id="1.10.287.70">
    <property type="match status" value="1"/>
</dbReference>
<keyword evidence="4 13" id="KW-0812">Transmembrane</keyword>
<dbReference type="PRINTS" id="PR01497">
    <property type="entry name" value="SHALCHANNEL"/>
</dbReference>
<evidence type="ECO:0000256" key="7">
    <source>
        <dbReference type="ARBA" id="ARBA00022958"/>
    </source>
</evidence>
<evidence type="ECO:0000256" key="9">
    <source>
        <dbReference type="ARBA" id="ARBA00023065"/>
    </source>
</evidence>
<dbReference type="FunFam" id="3.30.710.10:FF:000152">
    <property type="entry name" value="Predicted protein"/>
    <property type="match status" value="1"/>
</dbReference>
<keyword evidence="11" id="KW-0407">Ion channel</keyword>
<proteinExistence type="predicted"/>
<reference evidence="15 16" key="1">
    <citation type="journal article" date="2019" name="Gigascience">
        <title>Whole-genome sequence of the oriental lung fluke Paragonimus westermani.</title>
        <authorList>
            <person name="Oey H."/>
            <person name="Zakrzewski M."/>
            <person name="Narain K."/>
            <person name="Devi K.R."/>
            <person name="Agatsuma T."/>
            <person name="Nawaratna S."/>
            <person name="Gobert G.N."/>
            <person name="Jones M.K."/>
            <person name="Ragan M.A."/>
            <person name="McManus D.P."/>
            <person name="Krause L."/>
        </authorList>
    </citation>
    <scope>NUCLEOTIDE SEQUENCE [LARGE SCALE GENOMIC DNA]</scope>
    <source>
        <strain evidence="15 16">IND2009</strain>
    </source>
</reference>
<evidence type="ECO:0000256" key="5">
    <source>
        <dbReference type="ARBA" id="ARBA00022826"/>
    </source>
</evidence>
<feature type="domain" description="BTB" evidence="14">
    <location>
        <begin position="52"/>
        <end position="151"/>
    </location>
</feature>
<dbReference type="FunFam" id="1.10.287.70:FF:000028">
    <property type="entry name" value="potassium voltage-gated channel subfamily D member 3"/>
    <property type="match status" value="1"/>
</dbReference>
<feature type="region of interest" description="Disordered" evidence="12">
    <location>
        <begin position="460"/>
        <end position="484"/>
    </location>
</feature>
<dbReference type="InterPro" id="IPR003968">
    <property type="entry name" value="K_chnl_volt-dep_Kv"/>
</dbReference>
<dbReference type="InterPro" id="IPR003131">
    <property type="entry name" value="T1-type_BTB"/>
</dbReference>
<feature type="transmembrane region" description="Helical" evidence="13">
    <location>
        <begin position="234"/>
        <end position="255"/>
    </location>
</feature>
<name>A0A5J4NXH2_9TREM</name>
<dbReference type="FunFam" id="1.20.120.350:FF:000081">
    <property type="entry name" value="Predicted protein"/>
    <property type="match status" value="1"/>
</dbReference>
<dbReference type="InterPro" id="IPR027359">
    <property type="entry name" value="Volt_channel_dom_sf"/>
</dbReference>
<dbReference type="PANTHER" id="PTHR11537:SF105">
    <property type="entry name" value="POTASSIUM VOLTAGE-GATED CHANNEL PROTEIN SHAL"/>
    <property type="match status" value="1"/>
</dbReference>
<dbReference type="AlphaFoldDB" id="A0A5J4NXH2"/>
<feature type="compositionally biased region" description="Basic and acidic residues" evidence="12">
    <location>
        <begin position="475"/>
        <end position="484"/>
    </location>
</feature>
<dbReference type="GO" id="GO:0008076">
    <property type="term" value="C:voltage-gated potassium channel complex"/>
    <property type="evidence" value="ECO:0007669"/>
    <property type="project" value="InterPro"/>
</dbReference>
<feature type="transmembrane region" description="Helical" evidence="13">
    <location>
        <begin position="395"/>
        <end position="416"/>
    </location>
</feature>
<evidence type="ECO:0000256" key="13">
    <source>
        <dbReference type="SAM" id="Phobius"/>
    </source>
</evidence>
<keyword evidence="2" id="KW-0813">Transport</keyword>
<feature type="compositionally biased region" description="Polar residues" evidence="12">
    <location>
        <begin position="460"/>
        <end position="470"/>
    </location>
</feature>
<dbReference type="PRINTS" id="PR00169">
    <property type="entry name" value="KCHANNEL"/>
</dbReference>